<evidence type="ECO:0000256" key="5">
    <source>
        <dbReference type="ARBA" id="ARBA00029630"/>
    </source>
</evidence>
<dbReference type="GO" id="GO:0005778">
    <property type="term" value="C:peroxisomal membrane"/>
    <property type="evidence" value="ECO:0007669"/>
    <property type="project" value="InterPro"/>
</dbReference>
<feature type="non-terminal residue" evidence="7">
    <location>
        <position position="1"/>
    </location>
</feature>
<keyword evidence="6" id="KW-0812">Transmembrane</keyword>
<dbReference type="Proteomes" id="UP000288216">
    <property type="component" value="Unassembled WGS sequence"/>
</dbReference>
<dbReference type="GO" id="GO:0045046">
    <property type="term" value="P:protein import into peroxisome membrane"/>
    <property type="evidence" value="ECO:0007669"/>
    <property type="project" value="TreeGrafter"/>
</dbReference>
<accession>A0A401QBX0</accession>
<evidence type="ECO:0000313" key="7">
    <source>
        <dbReference type="EMBL" id="GCB82888.1"/>
    </source>
</evidence>
<evidence type="ECO:0000256" key="6">
    <source>
        <dbReference type="SAM" id="Phobius"/>
    </source>
</evidence>
<comment type="caution">
    <text evidence="7">The sequence shown here is derived from an EMBL/GenBank/DDBJ whole genome shotgun (WGS) entry which is preliminary data.</text>
</comment>
<organism evidence="7 8">
    <name type="scientific">Scyliorhinus torazame</name>
    <name type="common">Cloudy catshark</name>
    <name type="synonym">Catulus torazame</name>
    <dbReference type="NCBI Taxonomy" id="75743"/>
    <lineage>
        <taxon>Eukaryota</taxon>
        <taxon>Metazoa</taxon>
        <taxon>Chordata</taxon>
        <taxon>Craniata</taxon>
        <taxon>Vertebrata</taxon>
        <taxon>Chondrichthyes</taxon>
        <taxon>Elasmobranchii</taxon>
        <taxon>Galeomorphii</taxon>
        <taxon>Galeoidea</taxon>
        <taxon>Carcharhiniformes</taxon>
        <taxon>Scyliorhinidae</taxon>
        <taxon>Scyliorhinus</taxon>
    </lineage>
</organism>
<dbReference type="AlphaFoldDB" id="A0A401QBX0"/>
<dbReference type="PANTHER" id="PTHR28080">
    <property type="entry name" value="PEROXISOMAL BIOGENESIS FACTOR 3"/>
    <property type="match status" value="1"/>
</dbReference>
<comment type="subunit">
    <text evidence="1">Interacts with PEX19.</text>
</comment>
<dbReference type="PANTHER" id="PTHR28080:SF1">
    <property type="entry name" value="PEROXISOMAL BIOGENESIS FACTOR 3"/>
    <property type="match status" value="1"/>
</dbReference>
<gene>
    <name evidence="7" type="ORF">scyTo_0023500</name>
</gene>
<evidence type="ECO:0000256" key="1">
    <source>
        <dbReference type="ARBA" id="ARBA00011494"/>
    </source>
</evidence>
<comment type="function">
    <text evidence="4">Involved in peroxisome biosynthesis and integrity. Assembles membrane vesicles before the matrix proteins are translocated. As a docking factor for PEX19, is necessary for the import of peroxisomal membrane proteins in the peroxisomes.</text>
</comment>
<evidence type="ECO:0000313" key="8">
    <source>
        <dbReference type="Proteomes" id="UP000288216"/>
    </source>
</evidence>
<feature type="non-terminal residue" evidence="7">
    <location>
        <position position="109"/>
    </location>
</feature>
<evidence type="ECO:0000256" key="3">
    <source>
        <dbReference type="ARBA" id="ARBA00022593"/>
    </source>
</evidence>
<dbReference type="STRING" id="75743.A0A401QBX0"/>
<reference evidence="7 8" key="1">
    <citation type="journal article" date="2018" name="Nat. Ecol. Evol.">
        <title>Shark genomes provide insights into elasmobranch evolution and the origin of vertebrates.</title>
        <authorList>
            <person name="Hara Y"/>
            <person name="Yamaguchi K"/>
            <person name="Onimaru K"/>
            <person name="Kadota M"/>
            <person name="Koyanagi M"/>
            <person name="Keeley SD"/>
            <person name="Tatsumi K"/>
            <person name="Tanaka K"/>
            <person name="Motone F"/>
            <person name="Kageyama Y"/>
            <person name="Nozu R"/>
            <person name="Adachi N"/>
            <person name="Nishimura O"/>
            <person name="Nakagawa R"/>
            <person name="Tanegashima C"/>
            <person name="Kiyatake I"/>
            <person name="Matsumoto R"/>
            <person name="Murakumo K"/>
            <person name="Nishida K"/>
            <person name="Terakita A"/>
            <person name="Kuratani S"/>
            <person name="Sato K"/>
            <person name="Hyodo S Kuraku.S."/>
        </authorList>
    </citation>
    <scope>NUCLEOTIDE SEQUENCE [LARGE SCALE GENOMIC DNA]</scope>
</reference>
<proteinExistence type="predicted"/>
<keyword evidence="3" id="KW-0962">Peroxisome biogenesis</keyword>
<dbReference type="EMBL" id="BFAA01029999">
    <property type="protein sequence ID" value="GCB82888.1"/>
    <property type="molecule type" value="Genomic_DNA"/>
</dbReference>
<keyword evidence="6" id="KW-0472">Membrane</keyword>
<dbReference type="OrthoDB" id="45930at2759"/>
<dbReference type="Pfam" id="PF04882">
    <property type="entry name" value="Peroxin-3"/>
    <property type="match status" value="1"/>
</dbReference>
<sequence>LAARRPDRVAKPPISSSCLSVFVFPVLSMLPTLREAIMLHLNSESLTGLLKNRPTNKLEIWEDLRIISFSRSIVAVYSTCMLVVLLRVQLNIIGGYIYLDNATVGKNGT</sequence>
<dbReference type="GO" id="GO:0030674">
    <property type="term" value="F:protein-macromolecule adaptor activity"/>
    <property type="evidence" value="ECO:0007669"/>
    <property type="project" value="TreeGrafter"/>
</dbReference>
<keyword evidence="6" id="KW-1133">Transmembrane helix</keyword>
<dbReference type="InterPro" id="IPR006966">
    <property type="entry name" value="Peroxin-3"/>
</dbReference>
<keyword evidence="8" id="KW-1185">Reference proteome</keyword>
<evidence type="ECO:0000256" key="4">
    <source>
        <dbReference type="ARBA" id="ARBA00025338"/>
    </source>
</evidence>
<name>A0A401QBX0_SCYTO</name>
<protein>
    <recommendedName>
        <fullName evidence="2">Peroxisomal biogenesis factor 3</fullName>
    </recommendedName>
    <alternativeName>
        <fullName evidence="5">Peroxisomal assembly protein PEX3</fullName>
    </alternativeName>
</protein>
<feature type="transmembrane region" description="Helical" evidence="6">
    <location>
        <begin position="74"/>
        <end position="99"/>
    </location>
</feature>
<evidence type="ECO:0000256" key="2">
    <source>
        <dbReference type="ARBA" id="ARBA00014294"/>
    </source>
</evidence>